<feature type="transmembrane region" description="Helical" evidence="7">
    <location>
        <begin position="194"/>
        <end position="216"/>
    </location>
</feature>
<comment type="subcellular location">
    <subcellularLocation>
        <location evidence="1 7">Cell membrane</location>
        <topology evidence="1 7">Multi-pass membrane protein</topology>
    </subcellularLocation>
</comment>
<evidence type="ECO:0000259" key="8">
    <source>
        <dbReference type="PROSITE" id="PS50928"/>
    </source>
</evidence>
<dbReference type="InterPro" id="IPR035906">
    <property type="entry name" value="MetI-like_sf"/>
</dbReference>
<evidence type="ECO:0000256" key="1">
    <source>
        <dbReference type="ARBA" id="ARBA00004651"/>
    </source>
</evidence>
<evidence type="ECO:0000256" key="6">
    <source>
        <dbReference type="ARBA" id="ARBA00023136"/>
    </source>
</evidence>
<evidence type="ECO:0000256" key="4">
    <source>
        <dbReference type="ARBA" id="ARBA00022692"/>
    </source>
</evidence>
<keyword evidence="2 7" id="KW-0813">Transport</keyword>
<keyword evidence="6 7" id="KW-0472">Membrane</keyword>
<evidence type="ECO:0000256" key="7">
    <source>
        <dbReference type="RuleBase" id="RU363032"/>
    </source>
</evidence>
<keyword evidence="3" id="KW-1003">Cell membrane</keyword>
<dbReference type="GO" id="GO:0005886">
    <property type="term" value="C:plasma membrane"/>
    <property type="evidence" value="ECO:0007669"/>
    <property type="project" value="UniProtKB-SubCell"/>
</dbReference>
<feature type="transmembrane region" description="Helical" evidence="7">
    <location>
        <begin position="162"/>
        <end position="182"/>
    </location>
</feature>
<dbReference type="PROSITE" id="PS50928">
    <property type="entry name" value="ABC_TM1"/>
    <property type="match status" value="1"/>
</dbReference>
<dbReference type="SUPFAM" id="SSF161098">
    <property type="entry name" value="MetI-like"/>
    <property type="match status" value="1"/>
</dbReference>
<evidence type="ECO:0000313" key="10">
    <source>
        <dbReference type="Proteomes" id="UP000824025"/>
    </source>
</evidence>
<name>A0A9D2D6F9_9FIRM</name>
<dbReference type="CDD" id="cd06261">
    <property type="entry name" value="TM_PBP2"/>
    <property type="match status" value="1"/>
</dbReference>
<feature type="transmembrane region" description="Helical" evidence="7">
    <location>
        <begin position="237"/>
        <end position="262"/>
    </location>
</feature>
<dbReference type="Pfam" id="PF00528">
    <property type="entry name" value="BPD_transp_1"/>
    <property type="match status" value="1"/>
</dbReference>
<dbReference type="EMBL" id="DXCF01000018">
    <property type="protein sequence ID" value="HIZ09517.1"/>
    <property type="molecule type" value="Genomic_DNA"/>
</dbReference>
<evidence type="ECO:0000256" key="2">
    <source>
        <dbReference type="ARBA" id="ARBA00022448"/>
    </source>
</evidence>
<reference evidence="9" key="2">
    <citation type="submission" date="2021-04" db="EMBL/GenBank/DDBJ databases">
        <authorList>
            <person name="Gilroy R."/>
        </authorList>
    </citation>
    <scope>NUCLEOTIDE SEQUENCE</scope>
    <source>
        <strain evidence="9">CHK192-19661</strain>
    </source>
</reference>
<feature type="transmembrane region" description="Helical" evidence="7">
    <location>
        <begin position="130"/>
        <end position="150"/>
    </location>
</feature>
<comment type="similarity">
    <text evidence="7">Belongs to the binding-protein-dependent transport system permease family.</text>
</comment>
<dbReference type="PANTHER" id="PTHR43744:SF12">
    <property type="entry name" value="ABC TRANSPORTER PERMEASE PROTEIN MG189-RELATED"/>
    <property type="match status" value="1"/>
</dbReference>
<sequence length="335" mass="37701">MTETVRKENEILENQAAEKAPNPVYKALCRFASWFGFGSKLYGSNKHRKKIFFDVITYIILIGGSLTMLYPFWWMLVASLNNNTTDTLQTVFWPNSIAEDGFFYNYSRVIQKFSTAFVGANYWRIVANTILYSVVPVVVGVIVSAAAAFAFAKIDFKGKNIVFFYCMFAIMIPFPALIVVQYCLYSELNWTTNGLAMIIPGCFGSVMTAFFIRQYLYSLPTSILEAAKIDGAGYWRIFWLFIIPLGMPAIMAQGILSFMGAWNNYLAPEMFIRTESWYHMSVALGVLESKISSDPDYNLAQIIAASVLALIPVLILFGIFQKTIIGSIMLTGSKE</sequence>
<gene>
    <name evidence="9" type="ORF">H9726_03405</name>
</gene>
<dbReference type="Gene3D" id="1.10.3720.10">
    <property type="entry name" value="MetI-like"/>
    <property type="match status" value="1"/>
</dbReference>
<feature type="transmembrane region" description="Helical" evidence="7">
    <location>
        <begin position="299"/>
        <end position="320"/>
    </location>
</feature>
<dbReference type="GO" id="GO:0055085">
    <property type="term" value="P:transmembrane transport"/>
    <property type="evidence" value="ECO:0007669"/>
    <property type="project" value="InterPro"/>
</dbReference>
<comment type="caution">
    <text evidence="9">The sequence shown here is derived from an EMBL/GenBank/DDBJ whole genome shotgun (WGS) entry which is preliminary data.</text>
</comment>
<dbReference type="AlphaFoldDB" id="A0A9D2D6F9"/>
<feature type="transmembrane region" description="Helical" evidence="7">
    <location>
        <begin position="51"/>
        <end position="73"/>
    </location>
</feature>
<reference evidence="9" key="1">
    <citation type="journal article" date="2021" name="PeerJ">
        <title>Extensive microbial diversity within the chicken gut microbiome revealed by metagenomics and culture.</title>
        <authorList>
            <person name="Gilroy R."/>
            <person name="Ravi A."/>
            <person name="Getino M."/>
            <person name="Pursley I."/>
            <person name="Horton D.L."/>
            <person name="Alikhan N.F."/>
            <person name="Baker D."/>
            <person name="Gharbi K."/>
            <person name="Hall N."/>
            <person name="Watson M."/>
            <person name="Adriaenssens E.M."/>
            <person name="Foster-Nyarko E."/>
            <person name="Jarju S."/>
            <person name="Secka A."/>
            <person name="Antonio M."/>
            <person name="Oren A."/>
            <person name="Chaudhuri R.R."/>
            <person name="La Ragione R."/>
            <person name="Hildebrand F."/>
            <person name="Pallen M.J."/>
        </authorList>
    </citation>
    <scope>NUCLEOTIDE SEQUENCE</scope>
    <source>
        <strain evidence="9">CHK192-19661</strain>
    </source>
</reference>
<protein>
    <submittedName>
        <fullName evidence="9">Carbohydrate ABC transporter permease</fullName>
    </submittedName>
</protein>
<organism evidence="9 10">
    <name type="scientific">Candidatus Borkfalkia avicola</name>
    <dbReference type="NCBI Taxonomy" id="2838503"/>
    <lineage>
        <taxon>Bacteria</taxon>
        <taxon>Bacillati</taxon>
        <taxon>Bacillota</taxon>
        <taxon>Clostridia</taxon>
        <taxon>Christensenellales</taxon>
        <taxon>Christensenellaceae</taxon>
        <taxon>Candidatus Borkfalkia</taxon>
    </lineage>
</organism>
<dbReference type="Proteomes" id="UP000824025">
    <property type="component" value="Unassembled WGS sequence"/>
</dbReference>
<dbReference type="InterPro" id="IPR000515">
    <property type="entry name" value="MetI-like"/>
</dbReference>
<evidence type="ECO:0000313" key="9">
    <source>
        <dbReference type="EMBL" id="HIZ09517.1"/>
    </source>
</evidence>
<evidence type="ECO:0000256" key="3">
    <source>
        <dbReference type="ARBA" id="ARBA00022475"/>
    </source>
</evidence>
<keyword evidence="5 7" id="KW-1133">Transmembrane helix</keyword>
<proteinExistence type="inferred from homology"/>
<evidence type="ECO:0000256" key="5">
    <source>
        <dbReference type="ARBA" id="ARBA00022989"/>
    </source>
</evidence>
<keyword evidence="4 7" id="KW-0812">Transmembrane</keyword>
<dbReference type="PANTHER" id="PTHR43744">
    <property type="entry name" value="ABC TRANSPORTER PERMEASE PROTEIN MG189-RELATED-RELATED"/>
    <property type="match status" value="1"/>
</dbReference>
<accession>A0A9D2D6F9</accession>
<feature type="domain" description="ABC transmembrane type-1" evidence="8">
    <location>
        <begin position="126"/>
        <end position="320"/>
    </location>
</feature>